<dbReference type="PANTHER" id="PTHR30069">
    <property type="entry name" value="TONB-DEPENDENT OUTER MEMBRANE RECEPTOR"/>
    <property type="match status" value="1"/>
</dbReference>
<evidence type="ECO:0000259" key="13">
    <source>
        <dbReference type="Pfam" id="PF07715"/>
    </source>
</evidence>
<protein>
    <submittedName>
        <fullName evidence="14">TonB-dependent receptor</fullName>
    </submittedName>
</protein>
<dbReference type="PANTHER" id="PTHR30069:SF40">
    <property type="entry name" value="TONB-DEPENDENT RECEPTOR NMB0964-RELATED"/>
    <property type="match status" value="1"/>
</dbReference>
<dbReference type="SUPFAM" id="SSF49464">
    <property type="entry name" value="Carboxypeptidase regulatory domain-like"/>
    <property type="match status" value="1"/>
</dbReference>
<dbReference type="AlphaFoldDB" id="A0A6N8FCT2"/>
<dbReference type="GO" id="GO:0015344">
    <property type="term" value="F:siderophore uptake transmembrane transporter activity"/>
    <property type="evidence" value="ECO:0007669"/>
    <property type="project" value="TreeGrafter"/>
</dbReference>
<evidence type="ECO:0000256" key="7">
    <source>
        <dbReference type="ARBA" id="ARBA00023237"/>
    </source>
</evidence>
<evidence type="ECO:0000256" key="4">
    <source>
        <dbReference type="ARBA" id="ARBA00022692"/>
    </source>
</evidence>
<comment type="caution">
    <text evidence="14">The sequence shown here is derived from an EMBL/GenBank/DDBJ whole genome shotgun (WGS) entry which is preliminary data.</text>
</comment>
<evidence type="ECO:0000259" key="12">
    <source>
        <dbReference type="Pfam" id="PF00593"/>
    </source>
</evidence>
<dbReference type="Gene3D" id="2.170.130.10">
    <property type="entry name" value="TonB-dependent receptor, plug domain"/>
    <property type="match status" value="1"/>
</dbReference>
<feature type="compositionally biased region" description="Basic and acidic residues" evidence="10">
    <location>
        <begin position="487"/>
        <end position="502"/>
    </location>
</feature>
<proteinExistence type="inferred from homology"/>
<dbReference type="RefSeq" id="WP_155695961.1">
    <property type="nucleotide sequence ID" value="NZ_WOCD01000003.1"/>
</dbReference>
<keyword evidence="7 8" id="KW-0998">Cell outer membrane</keyword>
<evidence type="ECO:0000313" key="15">
    <source>
        <dbReference type="Proteomes" id="UP000439994"/>
    </source>
</evidence>
<evidence type="ECO:0000256" key="6">
    <source>
        <dbReference type="ARBA" id="ARBA00023136"/>
    </source>
</evidence>
<dbReference type="Pfam" id="PF13620">
    <property type="entry name" value="CarboxypepD_reg"/>
    <property type="match status" value="1"/>
</dbReference>
<dbReference type="InterPro" id="IPR008969">
    <property type="entry name" value="CarboxyPept-like_regulatory"/>
</dbReference>
<feature type="domain" description="TonB-dependent receptor-like beta-barrel" evidence="12">
    <location>
        <begin position="261"/>
        <end position="765"/>
    </location>
</feature>
<keyword evidence="5 9" id="KW-0798">TonB box</keyword>
<sequence length="796" mass="87542">MKKLSKVVSALLALAASSQAYAEPVAGIITNKDGTAIPGAVVKVMGTSAFTVTNEEGKFVLDVSPGSYELHVVAKRYVHENIEVTIEPNSNENVFVSLDKSAIEIIDITASPLHSSNIESALPITVLHGESLRMRQESTLGDTLSKEIGVHSNFHGSVASTPIIRGLDGPRVLVTQNGLDAGDASRVGPDHAVSTETSTTERIEVLRGPATLFYGSGAIGGVVNLVDERVPRSTETKGESLTEYNSNNEQGLVSGSINSGTGNVAVHADGFYRESENYQAPKKDGVDEIANSAAESTGFTLGSSYLFDNGFVGFSYQMLDQEYGIPGHSHGDEEVAVLADLEQNRWQLLSEFNFENEFIKTVNSKVAYTDYNHSELEVGVVGTTFDNESLEARIEVLHQDYSDWRGGLSFHFKESDFTAVGAEAFTPPSETSSIALAWIEERHFGDVLLQLGARVERTEITASKVRLPELELIESHDEHDEHEEHEEDSHDHDHDHAHDDHAEQTITRNFDVKHTFTPISLSAGVVWDFTDGYNLGLSLAHSKRAPSASELLSFGPHIGTGSYEVGALFSLHDDEEGHEPHFSLTEHDIVMETSNNIDISLRKFKGDFGLIINAFYNQIDDYYYEQATHFSAGDGHDHGDEEEEAHTLPLYVFTAQDVTLHGFEAQVVWQVTNEFSWRIQGDVIRARLKSGGELPRTPPARLTSEFNYQGERISAGLFVSNYFKQDHTAELETSTDSYVMVDANINYHFTVGQQDLALYLKGKNLTNEYAQVHTSFLKDLTPLAGRSVAFGIRGSF</sequence>
<dbReference type="SUPFAM" id="SSF56935">
    <property type="entry name" value="Porins"/>
    <property type="match status" value="1"/>
</dbReference>
<dbReference type="OrthoDB" id="127311at2"/>
<comment type="similarity">
    <text evidence="8 9">Belongs to the TonB-dependent receptor family.</text>
</comment>
<dbReference type="InterPro" id="IPR037066">
    <property type="entry name" value="Plug_dom_sf"/>
</dbReference>
<evidence type="ECO:0000256" key="5">
    <source>
        <dbReference type="ARBA" id="ARBA00023077"/>
    </source>
</evidence>
<organism evidence="14 15">
    <name type="scientific">Psychrosphaera haliotis</name>
    <dbReference type="NCBI Taxonomy" id="555083"/>
    <lineage>
        <taxon>Bacteria</taxon>
        <taxon>Pseudomonadati</taxon>
        <taxon>Pseudomonadota</taxon>
        <taxon>Gammaproteobacteria</taxon>
        <taxon>Alteromonadales</taxon>
        <taxon>Pseudoalteromonadaceae</taxon>
        <taxon>Psychrosphaera</taxon>
    </lineage>
</organism>
<dbReference type="Gene3D" id="2.60.40.1120">
    <property type="entry name" value="Carboxypeptidase-like, regulatory domain"/>
    <property type="match status" value="1"/>
</dbReference>
<evidence type="ECO:0000256" key="11">
    <source>
        <dbReference type="SAM" id="SignalP"/>
    </source>
</evidence>
<keyword evidence="4 8" id="KW-0812">Transmembrane</keyword>
<comment type="subcellular location">
    <subcellularLocation>
        <location evidence="1 8">Cell outer membrane</location>
        <topology evidence="1 8">Multi-pass membrane protein</topology>
    </subcellularLocation>
</comment>
<keyword evidence="6 8" id="KW-0472">Membrane</keyword>
<dbReference type="Proteomes" id="UP000439994">
    <property type="component" value="Unassembled WGS sequence"/>
</dbReference>
<feature type="region of interest" description="Disordered" evidence="10">
    <location>
        <begin position="477"/>
        <end position="502"/>
    </location>
</feature>
<name>A0A6N8FCT2_9GAMM</name>
<keyword evidence="2 8" id="KW-0813">Transport</keyword>
<dbReference type="InterPro" id="IPR036942">
    <property type="entry name" value="Beta-barrel_TonB_sf"/>
</dbReference>
<keyword evidence="11" id="KW-0732">Signal</keyword>
<dbReference type="Gene3D" id="2.40.170.20">
    <property type="entry name" value="TonB-dependent receptor, beta-barrel domain"/>
    <property type="match status" value="1"/>
</dbReference>
<keyword evidence="3 8" id="KW-1134">Transmembrane beta strand</keyword>
<reference evidence="14 15" key="1">
    <citation type="submission" date="2019-11" db="EMBL/GenBank/DDBJ databases">
        <title>P. haliotis isolates from Z. marina roots.</title>
        <authorList>
            <person name="Cohen M."/>
            <person name="Jospin G."/>
            <person name="Eisen J.A."/>
            <person name="Coil D.A."/>
        </authorList>
    </citation>
    <scope>NUCLEOTIDE SEQUENCE [LARGE SCALE GENOMIC DNA]</scope>
    <source>
        <strain evidence="14 15">UCD-MCMsp1aY</strain>
    </source>
</reference>
<dbReference type="InterPro" id="IPR000531">
    <property type="entry name" value="Beta-barrel_TonB"/>
</dbReference>
<evidence type="ECO:0000256" key="9">
    <source>
        <dbReference type="RuleBase" id="RU003357"/>
    </source>
</evidence>
<dbReference type="InterPro" id="IPR012910">
    <property type="entry name" value="Plug_dom"/>
</dbReference>
<gene>
    <name evidence="14" type="ORF">GNP35_10085</name>
</gene>
<feature type="signal peptide" evidence="11">
    <location>
        <begin position="1"/>
        <end position="22"/>
    </location>
</feature>
<evidence type="ECO:0000256" key="10">
    <source>
        <dbReference type="SAM" id="MobiDB-lite"/>
    </source>
</evidence>
<evidence type="ECO:0000256" key="8">
    <source>
        <dbReference type="PROSITE-ProRule" id="PRU01360"/>
    </source>
</evidence>
<feature type="domain" description="TonB-dependent receptor plug" evidence="13">
    <location>
        <begin position="119"/>
        <end position="222"/>
    </location>
</feature>
<dbReference type="InterPro" id="IPR039426">
    <property type="entry name" value="TonB-dep_rcpt-like"/>
</dbReference>
<evidence type="ECO:0000256" key="1">
    <source>
        <dbReference type="ARBA" id="ARBA00004571"/>
    </source>
</evidence>
<keyword evidence="15" id="KW-1185">Reference proteome</keyword>
<dbReference type="GO" id="GO:0044718">
    <property type="term" value="P:siderophore transmembrane transport"/>
    <property type="evidence" value="ECO:0007669"/>
    <property type="project" value="TreeGrafter"/>
</dbReference>
<evidence type="ECO:0000256" key="3">
    <source>
        <dbReference type="ARBA" id="ARBA00022452"/>
    </source>
</evidence>
<keyword evidence="14" id="KW-0675">Receptor</keyword>
<dbReference type="GO" id="GO:0009279">
    <property type="term" value="C:cell outer membrane"/>
    <property type="evidence" value="ECO:0007669"/>
    <property type="project" value="UniProtKB-SubCell"/>
</dbReference>
<dbReference type="Pfam" id="PF00593">
    <property type="entry name" value="TonB_dep_Rec_b-barrel"/>
    <property type="match status" value="1"/>
</dbReference>
<dbReference type="EMBL" id="WOCD01000003">
    <property type="protein sequence ID" value="MUH72810.1"/>
    <property type="molecule type" value="Genomic_DNA"/>
</dbReference>
<dbReference type="PROSITE" id="PS52016">
    <property type="entry name" value="TONB_DEPENDENT_REC_3"/>
    <property type="match status" value="1"/>
</dbReference>
<accession>A0A6N8FCT2</accession>
<evidence type="ECO:0000256" key="2">
    <source>
        <dbReference type="ARBA" id="ARBA00022448"/>
    </source>
</evidence>
<evidence type="ECO:0000313" key="14">
    <source>
        <dbReference type="EMBL" id="MUH72810.1"/>
    </source>
</evidence>
<dbReference type="Pfam" id="PF07715">
    <property type="entry name" value="Plug"/>
    <property type="match status" value="1"/>
</dbReference>
<feature type="chain" id="PRO_5026872873" evidence="11">
    <location>
        <begin position="23"/>
        <end position="796"/>
    </location>
</feature>